<dbReference type="Gene3D" id="3.40.50.20">
    <property type="match status" value="2"/>
</dbReference>
<comment type="similarity">
    <text evidence="2 14">Belongs to the CarB family.</text>
</comment>
<evidence type="ECO:0000259" key="16">
    <source>
        <dbReference type="PROSITE" id="PS51855"/>
    </source>
</evidence>
<keyword evidence="9 14" id="KW-0067">ATP-binding</keyword>
<comment type="cofactor">
    <cofactor evidence="14">
        <name>Mg(2+)</name>
        <dbReference type="ChEBI" id="CHEBI:18420"/>
    </cofactor>
    <cofactor evidence="14">
        <name>Mn(2+)</name>
        <dbReference type="ChEBI" id="CHEBI:29035"/>
    </cofactor>
    <text evidence="14">Binds 4 Mg(2+) or Mn(2+) ions per subunit.</text>
</comment>
<accession>A0ABS9LDB2</accession>
<feature type="binding site" evidence="14">
    <location>
        <position position="241"/>
    </location>
    <ligand>
        <name>ATP</name>
        <dbReference type="ChEBI" id="CHEBI:30616"/>
        <label>1</label>
    </ligand>
</feature>
<feature type="binding site" evidence="14">
    <location>
        <position position="299"/>
    </location>
    <ligand>
        <name>Mg(2+)</name>
        <dbReference type="ChEBI" id="CHEBI:18420"/>
        <label>2</label>
    </ligand>
</feature>
<feature type="binding site" evidence="14">
    <location>
        <position position="827"/>
    </location>
    <ligand>
        <name>Mg(2+)</name>
        <dbReference type="ChEBI" id="CHEBI:18420"/>
        <label>3</label>
    </ligand>
</feature>
<dbReference type="Proteomes" id="UP001165368">
    <property type="component" value="Unassembled WGS sequence"/>
</dbReference>
<gene>
    <name evidence="14 17" type="primary">carB</name>
    <name evidence="17" type="ORF">LVY72_22430</name>
</gene>
<feature type="binding site" evidence="14">
    <location>
        <position position="785"/>
    </location>
    <ligand>
        <name>ATP</name>
        <dbReference type="ChEBI" id="CHEBI:30616"/>
        <label>2</label>
    </ligand>
</feature>
<feature type="binding site" evidence="14">
    <location>
        <position position="839"/>
    </location>
    <ligand>
        <name>Mg(2+)</name>
        <dbReference type="ChEBI" id="CHEBI:18420"/>
        <label>3</label>
    </ligand>
</feature>
<feature type="binding site" evidence="14">
    <location>
        <position position="839"/>
    </location>
    <ligand>
        <name>Mg(2+)</name>
        <dbReference type="ChEBI" id="CHEBI:18420"/>
        <label>4</label>
    </ligand>
</feature>
<feature type="binding site" evidence="14">
    <location>
        <position position="827"/>
    </location>
    <ligand>
        <name>ATP</name>
        <dbReference type="ChEBI" id="CHEBI:30616"/>
        <label>2</label>
    </ligand>
</feature>
<comment type="catalytic activity">
    <reaction evidence="14">
        <text>hydrogencarbonate + L-glutamine + 2 ATP + H2O = carbamoyl phosphate + L-glutamate + 2 ADP + phosphate + 2 H(+)</text>
        <dbReference type="Rhea" id="RHEA:18633"/>
        <dbReference type="ChEBI" id="CHEBI:15377"/>
        <dbReference type="ChEBI" id="CHEBI:15378"/>
        <dbReference type="ChEBI" id="CHEBI:17544"/>
        <dbReference type="ChEBI" id="CHEBI:29985"/>
        <dbReference type="ChEBI" id="CHEBI:30616"/>
        <dbReference type="ChEBI" id="CHEBI:43474"/>
        <dbReference type="ChEBI" id="CHEBI:58228"/>
        <dbReference type="ChEBI" id="CHEBI:58359"/>
        <dbReference type="ChEBI" id="CHEBI:456216"/>
        <dbReference type="EC" id="6.3.5.5"/>
    </reaction>
</comment>
<evidence type="ECO:0000256" key="14">
    <source>
        <dbReference type="HAMAP-Rule" id="MF_01210"/>
    </source>
</evidence>
<dbReference type="Gene3D" id="3.40.50.1380">
    <property type="entry name" value="Methylglyoxal synthase-like domain"/>
    <property type="match status" value="1"/>
</dbReference>
<dbReference type="InterPro" id="IPR011607">
    <property type="entry name" value="MGS-like_dom"/>
</dbReference>
<dbReference type="Pfam" id="PF02786">
    <property type="entry name" value="CPSase_L_D2"/>
    <property type="match status" value="2"/>
</dbReference>
<dbReference type="InterPro" id="IPR005483">
    <property type="entry name" value="CPSase_dom"/>
</dbReference>
<keyword evidence="3 14" id="KW-0055">Arginine biosynthesis</keyword>
<sequence length="1098" mass="118174">MPKREDLKSVLVIGSGPIVIGQAAEFDYSGTQALRVLKEEGLRVILVNSNPATIMTDPEFADATYVEPITPEIVEKIIAKERPDAVLPTLGGQTALNTAIALDKNGVLEKYNVELIGANIEAIELGEDREKFKGVVERCGAESARSIIVHSMDEALAAAGELGYPMVVRPSFTMGGLGSGMAYNEADLRRIAGAGIQYSPTSEVLLEESILGWKEYELEMMRDKNDNVVVVCSIENFDPVGVHTGDSITVAPALTLTDREYQRLRDIAIAVIREVGVDTGGCNIQFAIEPDTGRVVVIEMNPRVSRSSALASKATGFAIAKIATKLSLGYTLDEIPNDITQKTPASFEPTLDYVVVKVPRFAFEKFPAADPTLTTTMKSVGEAMALGRNFTEALQKALRSLEQRGAELGFEPVNDFEVAELLEKSRVGSTERLAYVQRALLGGATVEQVYEATGIDPWFVDQLQLINEVAEQIRKAPALTPDILRLAKRHGFSDAQIGKLTNTPEAVVRGVRHALGIRPVFKTVDTCAAEFAAYTPYHYSSYDEEDEVELHAKPSVIILGSGPNRIGQGIEFDYSCVHATMALRKAGYETVMVNCNPETVSTDYDISNRLYFEPLTLEDVLEVIAAEERTGGVLGVFVQLGGQTPLKLAQDLADAGIPILGTSPEAIDLAEHRGAFQRVLDSAGLIAPKNGTAVSFEQAKRIADEIGYPVLVRPSYVLGGRGMEIVYDEANLSRYIANATEITDDHPVLVDRFLEDAIEIDVDALYDGKDLYVGGIMEHIEEAGIHSGDSACVLPPITLGADVIDRVREATRAIAEGVGVRGLINIQFALASDVLYVIEANPRASRTVPFVSKATGVQLAKAAAMIGVGVTIHQLRTAYKMLPETGDGSKLPLDAPVAVKEAVLPFARFRTPEGTVVDSLLGPEMRSTGEVMGIDKYFDTAFAKSQAAANNPLPTSGKVFVSVANRDKRSIVMPVKHLADLGFEILSTGGTADVLRRNGIQTTTVRKVAEGAADGEGTIVDLVTEGSVDMILNTPSGGQARGDGYEIRAAATSVGTPVITTVAEFGAAVQAIEAMRQYEWNVTSLQEHEQNLRNVIHG</sequence>
<evidence type="ECO:0000256" key="9">
    <source>
        <dbReference type="ARBA" id="ARBA00022840"/>
    </source>
</evidence>
<dbReference type="InterPro" id="IPR005479">
    <property type="entry name" value="CPAse_ATP-bd"/>
</dbReference>
<comment type="pathway">
    <text evidence="1 14">Amino-acid biosynthesis; L-arginine biosynthesis; carbamoyl phosphate from bicarbonate: step 1/1.</text>
</comment>
<feature type="binding site" evidence="14">
    <location>
        <position position="299"/>
    </location>
    <ligand>
        <name>Mg(2+)</name>
        <dbReference type="ChEBI" id="CHEBI:18420"/>
        <label>1</label>
    </ligand>
</feature>
<feature type="binding site" evidence="14">
    <location>
        <position position="839"/>
    </location>
    <ligand>
        <name>Mn(2+)</name>
        <dbReference type="ChEBI" id="CHEBI:29035"/>
        <label>4</label>
    </ligand>
</feature>
<evidence type="ECO:0000256" key="8">
    <source>
        <dbReference type="ARBA" id="ARBA00022741"/>
    </source>
</evidence>
<dbReference type="SUPFAM" id="SSF52440">
    <property type="entry name" value="PreATP-grasp domain"/>
    <property type="match status" value="2"/>
</dbReference>
<feature type="domain" description="ATP-grasp" evidence="15">
    <location>
        <begin position="133"/>
        <end position="328"/>
    </location>
</feature>
<comment type="caution">
    <text evidence="14">Lacks conserved residue(s) required for the propagation of feature annotation.</text>
</comment>
<dbReference type="InterPro" id="IPR005480">
    <property type="entry name" value="CPSase_lsu_oligo"/>
</dbReference>
<dbReference type="EC" id="6.3.4.16" evidence="14"/>
<feature type="binding site" evidence="14">
    <location>
        <position position="243"/>
    </location>
    <ligand>
        <name>ATP</name>
        <dbReference type="ChEBI" id="CHEBI:30616"/>
        <label>1</label>
    </ligand>
</feature>
<feature type="binding site" evidence="14">
    <location>
        <position position="301"/>
    </location>
    <ligand>
        <name>Mn(2+)</name>
        <dbReference type="ChEBI" id="CHEBI:29035"/>
        <label>2</label>
    </ligand>
</feature>
<evidence type="ECO:0000256" key="11">
    <source>
        <dbReference type="ARBA" id="ARBA00022975"/>
    </source>
</evidence>
<protein>
    <recommendedName>
        <fullName evidence="14">Carbamoyl phosphate synthase large chain</fullName>
        <ecNumber evidence="14">6.3.4.16</ecNumber>
        <ecNumber evidence="14">6.3.5.5</ecNumber>
    </recommendedName>
    <alternativeName>
        <fullName evidence="14">Carbamoyl phosphate synthetase ammonia chain</fullName>
    </alternativeName>
</protein>
<feature type="binding site" evidence="14">
    <location>
        <position position="784"/>
    </location>
    <ligand>
        <name>ATP</name>
        <dbReference type="ChEBI" id="CHEBI:30616"/>
        <label>2</label>
    </ligand>
</feature>
<dbReference type="InterPro" id="IPR016185">
    <property type="entry name" value="PreATP-grasp_dom_sf"/>
</dbReference>
<dbReference type="InterPro" id="IPR013815">
    <property type="entry name" value="ATP_grasp_subdomain_1"/>
</dbReference>
<feature type="domain" description="ATP-grasp" evidence="15">
    <location>
        <begin position="677"/>
        <end position="868"/>
    </location>
</feature>
<feature type="binding site" evidence="14">
    <location>
        <position position="169"/>
    </location>
    <ligand>
        <name>ATP</name>
        <dbReference type="ChEBI" id="CHEBI:30616"/>
        <label>1</label>
    </ligand>
</feature>
<organism evidence="17 18">
    <name type="scientific">Arthrobacter hankyongi</name>
    <dbReference type="NCBI Taxonomy" id="2904801"/>
    <lineage>
        <taxon>Bacteria</taxon>
        <taxon>Bacillati</taxon>
        <taxon>Actinomycetota</taxon>
        <taxon>Actinomycetes</taxon>
        <taxon>Micrococcales</taxon>
        <taxon>Micrococcaceae</taxon>
        <taxon>Arthrobacter</taxon>
    </lineage>
</organism>
<dbReference type="PROSITE" id="PS00866">
    <property type="entry name" value="CPSASE_1"/>
    <property type="match status" value="2"/>
</dbReference>
<dbReference type="CDD" id="cd01424">
    <property type="entry name" value="MGS_CPS_II"/>
    <property type="match status" value="1"/>
</dbReference>
<dbReference type="Gene3D" id="1.10.1030.10">
    <property type="entry name" value="Carbamoyl-phosphate synthetase, large subunit oligomerisation domain"/>
    <property type="match status" value="1"/>
</dbReference>
<feature type="binding site" evidence="14">
    <location>
        <position position="176"/>
    </location>
    <ligand>
        <name>ATP</name>
        <dbReference type="ChEBI" id="CHEBI:30616"/>
        <label>1</label>
    </ligand>
</feature>
<evidence type="ECO:0000259" key="15">
    <source>
        <dbReference type="PROSITE" id="PS50975"/>
    </source>
</evidence>
<evidence type="ECO:0000256" key="7">
    <source>
        <dbReference type="ARBA" id="ARBA00022737"/>
    </source>
</evidence>
<dbReference type="Gene3D" id="3.30.1490.20">
    <property type="entry name" value="ATP-grasp fold, A domain"/>
    <property type="match status" value="1"/>
</dbReference>
<feature type="binding site" evidence="14">
    <location>
        <position position="299"/>
    </location>
    <ligand>
        <name>Mn(2+)</name>
        <dbReference type="ChEBI" id="CHEBI:29035"/>
        <label>1</label>
    </ligand>
</feature>
<dbReference type="Pfam" id="PF02142">
    <property type="entry name" value="MGS"/>
    <property type="match status" value="1"/>
</dbReference>
<feature type="binding site" evidence="14">
    <location>
        <position position="285"/>
    </location>
    <ligand>
        <name>Mg(2+)</name>
        <dbReference type="ChEBI" id="CHEBI:18420"/>
        <label>1</label>
    </ligand>
</feature>
<dbReference type="GO" id="GO:0004088">
    <property type="term" value="F:carbamoyl-phosphate synthase (glutamine-hydrolyzing) activity"/>
    <property type="evidence" value="ECO:0007669"/>
    <property type="project" value="UniProtKB-EC"/>
</dbReference>
<feature type="binding site" evidence="14">
    <location>
        <position position="786"/>
    </location>
    <ligand>
        <name>ATP</name>
        <dbReference type="ChEBI" id="CHEBI:30616"/>
        <label>2</label>
    </ligand>
</feature>
<comment type="caution">
    <text evidence="17">The sequence shown here is derived from an EMBL/GenBank/DDBJ whole genome shotgun (WGS) entry which is preliminary data.</text>
</comment>
<keyword evidence="18" id="KW-1185">Reference proteome</keyword>
<name>A0ABS9LDB2_9MICC</name>
<feature type="binding site" evidence="14">
    <location>
        <position position="754"/>
    </location>
    <ligand>
        <name>ATP</name>
        <dbReference type="ChEBI" id="CHEBI:30616"/>
        <label>2</label>
    </ligand>
</feature>
<dbReference type="PROSITE" id="PS51855">
    <property type="entry name" value="MGS"/>
    <property type="match status" value="1"/>
</dbReference>
<evidence type="ECO:0000313" key="17">
    <source>
        <dbReference type="EMBL" id="MCG2624650.1"/>
    </source>
</evidence>
<feature type="binding site" evidence="14">
    <location>
        <position position="759"/>
    </location>
    <ligand>
        <name>ATP</name>
        <dbReference type="ChEBI" id="CHEBI:30616"/>
        <label>2</label>
    </ligand>
</feature>
<comment type="domain">
    <text evidence="14">The large subunit is composed of 2 ATP-grasp domains that are involved in binding the 2 ATP molecules needed for carbamoyl phosphate synthesis. The N-terminal ATP-grasp domain (referred to as the carboxyphosphate synthetic component) catalyzes the ATP-dependent phosphorylation of hydrogencarbonate to carboxyphosphate and the subsequent nucleophilic attack by ammonia to form a carbamate intermediate. The C-terminal ATP-grasp domain (referred to as the carbamoyl phosphate synthetic component) then catalyzes the phosphorylation of carbamate with the second ATP to form the end product carbamoyl phosphate. The reactive and unstable enzyme intermediates are sequentially channeled from one active site to the next through the interior of the protein over a distance of at least 96 A.</text>
</comment>
<feature type="region of interest" description="Carboxyphosphate synthetic domain" evidence="14">
    <location>
        <begin position="1"/>
        <end position="402"/>
    </location>
</feature>
<evidence type="ECO:0000256" key="3">
    <source>
        <dbReference type="ARBA" id="ARBA00022571"/>
    </source>
</evidence>
<comment type="function">
    <text evidence="14">Large subunit of the glutamine-dependent carbamoyl phosphate synthetase (CPSase). CPSase catalyzes the formation of carbamoyl phosphate from the ammonia moiety of glutamine, carbonate, and phosphate donated by ATP, constituting the first step of 2 biosynthetic pathways, one leading to arginine and/or urea and the other to pyrimidine nucleotides. The large subunit (synthetase) binds the substrates ammonia (free or transferred from glutamine from the small subunit), hydrogencarbonate and ATP and carries out an ATP-coupled ligase reaction, activating hydrogencarbonate by forming carboxy phosphate which reacts with ammonia to form carbamoyl phosphate.</text>
</comment>
<dbReference type="InterPro" id="IPR058047">
    <property type="entry name" value="CPSase_preATP-grasp"/>
</dbReference>
<evidence type="ECO:0000256" key="10">
    <source>
        <dbReference type="ARBA" id="ARBA00022842"/>
    </source>
</evidence>
<evidence type="ECO:0000313" key="18">
    <source>
        <dbReference type="Proteomes" id="UP001165368"/>
    </source>
</evidence>
<evidence type="ECO:0000256" key="12">
    <source>
        <dbReference type="ARBA" id="ARBA00023211"/>
    </source>
</evidence>
<feature type="binding site" evidence="14">
    <location>
        <position position="301"/>
    </location>
    <ligand>
        <name>Mg(2+)</name>
        <dbReference type="ChEBI" id="CHEBI:18420"/>
        <label>2</label>
    </ligand>
</feature>
<feature type="binding site" evidence="14">
    <location>
        <position position="285"/>
    </location>
    <ligand>
        <name>ATP</name>
        <dbReference type="ChEBI" id="CHEBI:30616"/>
        <label>1</label>
    </ligand>
</feature>
<dbReference type="PROSITE" id="PS50975">
    <property type="entry name" value="ATP_GRASP"/>
    <property type="match status" value="2"/>
</dbReference>
<dbReference type="PRINTS" id="PR00098">
    <property type="entry name" value="CPSASE"/>
</dbReference>
<feature type="binding site" evidence="14">
    <location>
        <position position="129"/>
    </location>
    <ligand>
        <name>ATP</name>
        <dbReference type="ChEBI" id="CHEBI:30616"/>
        <label>1</label>
    </ligand>
</feature>
<feature type="binding site" evidence="14">
    <location>
        <position position="285"/>
    </location>
    <ligand>
        <name>Mn(2+)</name>
        <dbReference type="ChEBI" id="CHEBI:29035"/>
        <label>1</label>
    </ligand>
</feature>
<comment type="pathway">
    <text evidence="14">Pyrimidine metabolism; UMP biosynthesis via de novo pathway; (S)-dihydroorotate from bicarbonate: step 1/3.</text>
</comment>
<dbReference type="SMART" id="SM00851">
    <property type="entry name" value="MGS"/>
    <property type="match status" value="1"/>
</dbReference>
<dbReference type="PANTHER" id="PTHR11405">
    <property type="entry name" value="CARBAMOYLTRANSFERASE FAMILY MEMBER"/>
    <property type="match status" value="1"/>
</dbReference>
<evidence type="ECO:0000256" key="13">
    <source>
        <dbReference type="ARBA" id="ARBA00047359"/>
    </source>
</evidence>
<dbReference type="SUPFAM" id="SSF52335">
    <property type="entry name" value="Methylglyoxal synthase-like"/>
    <property type="match status" value="1"/>
</dbReference>
<dbReference type="InterPro" id="IPR036914">
    <property type="entry name" value="MGS-like_dom_sf"/>
</dbReference>
<feature type="binding site" evidence="14">
    <location>
        <position position="210"/>
    </location>
    <ligand>
        <name>ATP</name>
        <dbReference type="ChEBI" id="CHEBI:30616"/>
        <label>1</label>
    </ligand>
</feature>
<evidence type="ECO:0000256" key="4">
    <source>
        <dbReference type="ARBA" id="ARBA00022598"/>
    </source>
</evidence>
<dbReference type="Pfam" id="PF25596">
    <property type="entry name" value="CPSase_L_D1"/>
    <property type="match status" value="2"/>
</dbReference>
<feature type="binding site" evidence="14">
    <location>
        <position position="839"/>
    </location>
    <ligand>
        <name>ATP</name>
        <dbReference type="ChEBI" id="CHEBI:30616"/>
        <label>2</label>
    </ligand>
</feature>
<dbReference type="SMART" id="SM01096">
    <property type="entry name" value="CPSase_L_D3"/>
    <property type="match status" value="1"/>
</dbReference>
<dbReference type="SUPFAM" id="SSF48108">
    <property type="entry name" value="Carbamoyl phosphate synthetase, large subunit connection domain"/>
    <property type="match status" value="1"/>
</dbReference>
<feature type="binding site" evidence="14">
    <location>
        <position position="841"/>
    </location>
    <ligand>
        <name>Mn(2+)</name>
        <dbReference type="ChEBI" id="CHEBI:29035"/>
        <label>4</label>
    </ligand>
</feature>
<feature type="binding site" evidence="14">
    <location>
        <position position="839"/>
    </location>
    <ligand>
        <name>Mn(2+)</name>
        <dbReference type="ChEBI" id="CHEBI:29035"/>
        <label>3</label>
    </ligand>
</feature>
<reference evidence="17" key="1">
    <citation type="submission" date="2022-01" db="EMBL/GenBank/DDBJ databases">
        <authorList>
            <person name="Jo J.-H."/>
            <person name="Im W.-T."/>
        </authorList>
    </citation>
    <scope>NUCLEOTIDE SEQUENCE</scope>
    <source>
        <strain evidence="17">I2-34</strain>
    </source>
</reference>
<dbReference type="HAMAP" id="MF_01210_B">
    <property type="entry name" value="CPSase_L_chain_B"/>
    <property type="match status" value="1"/>
</dbReference>
<evidence type="ECO:0000256" key="5">
    <source>
        <dbReference type="ARBA" id="ARBA00022605"/>
    </source>
</evidence>
<dbReference type="InterPro" id="IPR006275">
    <property type="entry name" value="CPSase_lsu"/>
</dbReference>
<feature type="binding site" evidence="14">
    <location>
        <position position="299"/>
    </location>
    <ligand>
        <name>ATP</name>
        <dbReference type="ChEBI" id="CHEBI:30616"/>
        <label>1</label>
    </ligand>
</feature>
<feature type="binding site" evidence="14">
    <location>
        <position position="827"/>
    </location>
    <ligand>
        <name>Mn(2+)</name>
        <dbReference type="ChEBI" id="CHEBI:29035"/>
        <label>3</label>
    </ligand>
</feature>
<feature type="region of interest" description="Allosteric domain" evidence="14">
    <location>
        <begin position="951"/>
        <end position="1098"/>
    </location>
</feature>
<feature type="binding site" evidence="14">
    <location>
        <position position="713"/>
    </location>
    <ligand>
        <name>ATP</name>
        <dbReference type="ChEBI" id="CHEBI:30616"/>
        <label>2</label>
    </ligand>
</feature>
<dbReference type="InterPro" id="IPR036897">
    <property type="entry name" value="CarbamoylP_synth_lsu_oligo_sf"/>
</dbReference>
<keyword evidence="4 14" id="KW-0436">Ligase</keyword>
<feature type="binding site" evidence="14">
    <location>
        <position position="175"/>
    </location>
    <ligand>
        <name>ATP</name>
        <dbReference type="ChEBI" id="CHEBI:30616"/>
        <label>1</label>
    </ligand>
</feature>
<feature type="binding site" evidence="14">
    <location>
        <position position="299"/>
    </location>
    <ligand>
        <name>Mn(2+)</name>
        <dbReference type="ChEBI" id="CHEBI:29035"/>
        <label>2</label>
    </ligand>
</feature>
<feature type="binding site" evidence="14">
    <location>
        <position position="752"/>
    </location>
    <ligand>
        <name>ATP</name>
        <dbReference type="ChEBI" id="CHEBI:30616"/>
        <label>2</label>
    </ligand>
</feature>
<dbReference type="NCBIfam" id="NF003671">
    <property type="entry name" value="PRK05294.1"/>
    <property type="match status" value="1"/>
</dbReference>
<dbReference type="PANTHER" id="PTHR11405:SF53">
    <property type="entry name" value="CARBAMOYL-PHOSPHATE SYNTHASE [AMMONIA], MITOCHONDRIAL"/>
    <property type="match status" value="1"/>
</dbReference>
<dbReference type="SUPFAM" id="SSF56059">
    <property type="entry name" value="Glutathione synthetase ATP-binding domain-like"/>
    <property type="match status" value="2"/>
</dbReference>
<comment type="subunit">
    <text evidence="14">Composed of two chains; the small (or glutamine) chain promotes the hydrolysis of glutamine to ammonia, which is used by the large (or ammonia) chain to synthesize carbamoyl phosphate. Tetramer of heterodimers (alpha,beta)4.</text>
</comment>
<comment type="catalytic activity">
    <reaction evidence="13 14">
        <text>hydrogencarbonate + NH4(+) + 2 ATP = carbamoyl phosphate + 2 ADP + phosphate + 2 H(+)</text>
        <dbReference type="Rhea" id="RHEA:18029"/>
        <dbReference type="ChEBI" id="CHEBI:15378"/>
        <dbReference type="ChEBI" id="CHEBI:17544"/>
        <dbReference type="ChEBI" id="CHEBI:28938"/>
        <dbReference type="ChEBI" id="CHEBI:30616"/>
        <dbReference type="ChEBI" id="CHEBI:43474"/>
        <dbReference type="ChEBI" id="CHEBI:58228"/>
        <dbReference type="ChEBI" id="CHEBI:456216"/>
        <dbReference type="EC" id="6.3.4.16"/>
    </reaction>
</comment>
<evidence type="ECO:0000256" key="6">
    <source>
        <dbReference type="ARBA" id="ARBA00022723"/>
    </source>
</evidence>
<dbReference type="Pfam" id="PF02787">
    <property type="entry name" value="CPSase_L_D3"/>
    <property type="match status" value="1"/>
</dbReference>
<keyword evidence="6" id="KW-0479">Metal-binding</keyword>
<dbReference type="RefSeq" id="WP_237826845.1">
    <property type="nucleotide sequence ID" value="NZ_JAKLTQ010000028.1"/>
</dbReference>
<feature type="binding site" evidence="14">
    <location>
        <position position="242"/>
    </location>
    <ligand>
        <name>ATP</name>
        <dbReference type="ChEBI" id="CHEBI:30616"/>
        <label>1</label>
    </ligand>
</feature>
<dbReference type="EC" id="6.3.5.5" evidence="14"/>
<keyword evidence="12" id="KW-0464">Manganese</keyword>
<dbReference type="EMBL" id="JAKLTQ010000028">
    <property type="protein sequence ID" value="MCG2624650.1"/>
    <property type="molecule type" value="Genomic_DNA"/>
</dbReference>
<feature type="binding site" evidence="14">
    <location>
        <position position="215"/>
    </location>
    <ligand>
        <name>ATP</name>
        <dbReference type="ChEBI" id="CHEBI:30616"/>
        <label>1</label>
    </ligand>
</feature>
<dbReference type="NCBIfam" id="TIGR01369">
    <property type="entry name" value="CPSaseII_lrg"/>
    <property type="match status" value="1"/>
</dbReference>
<evidence type="ECO:0000256" key="1">
    <source>
        <dbReference type="ARBA" id="ARBA00005077"/>
    </source>
</evidence>
<dbReference type="PROSITE" id="PS00867">
    <property type="entry name" value="CPSASE_2"/>
    <property type="match status" value="2"/>
</dbReference>
<feature type="binding site" evidence="14">
    <location>
        <position position="208"/>
    </location>
    <ligand>
        <name>ATP</name>
        <dbReference type="ChEBI" id="CHEBI:30616"/>
        <label>1</label>
    </ligand>
</feature>
<keyword evidence="10" id="KW-0460">Magnesium</keyword>
<keyword evidence="5 14" id="KW-0028">Amino-acid biosynthesis</keyword>
<dbReference type="Gene3D" id="3.30.470.20">
    <property type="entry name" value="ATP-grasp fold, B domain"/>
    <property type="match status" value="2"/>
</dbReference>
<dbReference type="InterPro" id="IPR033937">
    <property type="entry name" value="MGS_CPS_CarB"/>
</dbReference>
<keyword evidence="7 14" id="KW-0677">Repeat</keyword>
<dbReference type="NCBIfam" id="NF009455">
    <property type="entry name" value="PRK12815.1"/>
    <property type="match status" value="1"/>
</dbReference>
<feature type="domain" description="MGS-like" evidence="16">
    <location>
        <begin position="951"/>
        <end position="1098"/>
    </location>
</feature>
<proteinExistence type="inferred from homology"/>
<keyword evidence="8 14" id="KW-0547">Nucleotide-binding</keyword>
<evidence type="ECO:0000256" key="2">
    <source>
        <dbReference type="ARBA" id="ARBA00009799"/>
    </source>
</evidence>
<feature type="binding site" evidence="14">
    <location>
        <position position="787"/>
    </location>
    <ligand>
        <name>ATP</name>
        <dbReference type="ChEBI" id="CHEBI:30616"/>
        <label>2</label>
    </ligand>
</feature>
<keyword evidence="11 14" id="KW-0665">Pyrimidine biosynthesis</keyword>
<dbReference type="InterPro" id="IPR011761">
    <property type="entry name" value="ATP-grasp"/>
</dbReference>
<feature type="binding site" evidence="14">
    <location>
        <position position="841"/>
    </location>
    <ligand>
        <name>Mg(2+)</name>
        <dbReference type="ChEBI" id="CHEBI:18420"/>
        <label>4</label>
    </ligand>
</feature>